<dbReference type="AlphaFoldDB" id="A0A9Q3C8X9"/>
<feature type="compositionally biased region" description="Basic and acidic residues" evidence="1">
    <location>
        <begin position="678"/>
        <end position="689"/>
    </location>
</feature>
<name>A0A9Q3C8X9_9BASI</name>
<comment type="caution">
    <text evidence="2">The sequence shown here is derived from an EMBL/GenBank/DDBJ whole genome shotgun (WGS) entry which is preliminary data.</text>
</comment>
<feature type="region of interest" description="Disordered" evidence="1">
    <location>
        <begin position="673"/>
        <end position="694"/>
    </location>
</feature>
<accession>A0A9Q3C8X9</accession>
<feature type="region of interest" description="Disordered" evidence="1">
    <location>
        <begin position="620"/>
        <end position="639"/>
    </location>
</feature>
<evidence type="ECO:0000256" key="1">
    <source>
        <dbReference type="SAM" id="MobiDB-lite"/>
    </source>
</evidence>
<dbReference type="OrthoDB" id="2507294at2759"/>
<keyword evidence="3" id="KW-1185">Reference proteome</keyword>
<dbReference type="EMBL" id="AVOT02005170">
    <property type="protein sequence ID" value="MBW0478397.1"/>
    <property type="molecule type" value="Genomic_DNA"/>
</dbReference>
<gene>
    <name evidence="2" type="ORF">O181_018112</name>
</gene>
<feature type="compositionally biased region" description="Basic and acidic residues" evidence="1">
    <location>
        <begin position="620"/>
        <end position="634"/>
    </location>
</feature>
<evidence type="ECO:0000313" key="3">
    <source>
        <dbReference type="Proteomes" id="UP000765509"/>
    </source>
</evidence>
<evidence type="ECO:0000313" key="2">
    <source>
        <dbReference type="EMBL" id="MBW0478397.1"/>
    </source>
</evidence>
<organism evidence="2 3">
    <name type="scientific">Austropuccinia psidii MF-1</name>
    <dbReference type="NCBI Taxonomy" id="1389203"/>
    <lineage>
        <taxon>Eukaryota</taxon>
        <taxon>Fungi</taxon>
        <taxon>Dikarya</taxon>
        <taxon>Basidiomycota</taxon>
        <taxon>Pucciniomycotina</taxon>
        <taxon>Pucciniomycetes</taxon>
        <taxon>Pucciniales</taxon>
        <taxon>Sphaerophragmiaceae</taxon>
        <taxon>Austropuccinia</taxon>
    </lineage>
</organism>
<sequence length="718" mass="84381">MKLSLYKSEMIPPHSKDFGFPRDYSLQRETTISWNRGLEKREVEVVQSHNTWQNEPFYTFQDGFQQQTSRNGLHRTVCSNPSNLPRNSPMGNGRQGIQTRFPLQTTCRKYSEDFPQRDTLQRTYHRQEMEQELTHSDPFRLMRTGNPTRLPSGFTPLRHQQISDQESLYFPIQDRIQERKRIIRQEQDFFQPEAERVRSYDPEIVGPVARSTKKQQTVVNTSNAPSSPMIRNDISTQMKHNVVIPESTISSNTLWLQFSQFVEQTQKEFERLHESMSRLQEACTLQTKTIHTLQEDYIELYKASEDSKRRLNQVLEEQNHCKREREYLDQDIDKLFNFCQKMKPQTQGHVSGSTPYHQEDIKPDSLLVNKARSPSKYQDGDNMSYTEKEALKQLPEASSWPKFSGTGEYDHMELIDYIDGLFTDVPSIPDYWITARLNTAFKGHASIWYTQMKEIHGRRNWPWWRSQIIQKYRNDTWIWQKTLSFGNDRYTVDKDPYDWCLRQSKRLIAIDPHITTEMRNHKLLTKLPGDLERAVKCRCSKESTLDQISNTLQEVRIRTSIGRYNNHSTGDNRENPTLEAKETHDSESEITTGFHNCESPNHYEANSPKDREEIFAREEETRKDQEGHESHFDSVRNGCGDNSYSELNPHEEYMVEFKNHGIEEIGSVNSQRRKPMTKHLDGLKYKPPDGEGMTTRKLLAQGHMNHANTSKKREKSHQ</sequence>
<protein>
    <submittedName>
        <fullName evidence="2">Uncharacterized protein</fullName>
    </submittedName>
</protein>
<proteinExistence type="predicted"/>
<reference evidence="2" key="1">
    <citation type="submission" date="2021-03" db="EMBL/GenBank/DDBJ databases">
        <title>Draft genome sequence of rust myrtle Austropuccinia psidii MF-1, a brazilian biotype.</title>
        <authorList>
            <person name="Quecine M.C."/>
            <person name="Pachon D.M.R."/>
            <person name="Bonatelli M.L."/>
            <person name="Correr F.H."/>
            <person name="Franceschini L.M."/>
            <person name="Leite T.F."/>
            <person name="Margarido G.R.A."/>
            <person name="Almeida C.A."/>
            <person name="Ferrarezi J.A."/>
            <person name="Labate C.A."/>
        </authorList>
    </citation>
    <scope>NUCLEOTIDE SEQUENCE</scope>
    <source>
        <strain evidence="2">MF-1</strain>
    </source>
</reference>
<dbReference type="Proteomes" id="UP000765509">
    <property type="component" value="Unassembled WGS sequence"/>
</dbReference>